<gene>
    <name evidence="2" type="ORF">LEP1GSC036_3213</name>
</gene>
<dbReference type="AlphaFoldDB" id="A0A828Z469"/>
<feature type="domain" description="HTH cro/C1-type" evidence="1">
    <location>
        <begin position="14"/>
        <end position="68"/>
    </location>
</feature>
<dbReference type="Pfam" id="PF01381">
    <property type="entry name" value="HTH_3"/>
    <property type="match status" value="1"/>
</dbReference>
<comment type="caution">
    <text evidence="2">The sequence shown here is derived from an EMBL/GenBank/DDBJ whole genome shotgun (WGS) entry which is preliminary data.</text>
</comment>
<dbReference type="SUPFAM" id="SSF47413">
    <property type="entry name" value="lambda repressor-like DNA-binding domains"/>
    <property type="match status" value="1"/>
</dbReference>
<reference evidence="2 3" key="1">
    <citation type="submission" date="2012-10" db="EMBL/GenBank/DDBJ databases">
        <authorList>
            <person name="Harkins D.M."/>
            <person name="Durkin A.S."/>
            <person name="Brinkac L.M."/>
            <person name="Haft D.H."/>
            <person name="Selengut J.D."/>
            <person name="Sanka R."/>
            <person name="DePew J."/>
            <person name="Purushe J."/>
            <person name="Whelen A.C."/>
            <person name="Vinetz J.M."/>
            <person name="Sutton G.G."/>
            <person name="Nierman W.C."/>
            <person name="Fouts D.E."/>
        </authorList>
    </citation>
    <scope>NUCLEOTIDE SEQUENCE [LARGE SCALE GENOMIC DNA]</scope>
    <source>
        <strain evidence="2 3">2006001853</strain>
    </source>
</reference>
<sequence length="127" mass="14630">MKNIEVTNRIKIAINFLKESRGLNQNQIALKLRTTPGTVTRLLNGENSLTESMALVFEYVFGISSNWLLFEKGEMLMPPRYLEKKEDIELLHKINKRLGMRNLIESLLQLSDRDLSVIQATAKKLEL</sequence>
<dbReference type="PROSITE" id="PS50943">
    <property type="entry name" value="HTH_CROC1"/>
    <property type="match status" value="1"/>
</dbReference>
<evidence type="ECO:0000313" key="3">
    <source>
        <dbReference type="Proteomes" id="UP000001338"/>
    </source>
</evidence>
<dbReference type="Proteomes" id="UP000001338">
    <property type="component" value="Unassembled WGS sequence"/>
</dbReference>
<dbReference type="CDD" id="cd00093">
    <property type="entry name" value="HTH_XRE"/>
    <property type="match status" value="1"/>
</dbReference>
<dbReference type="SMART" id="SM00530">
    <property type="entry name" value="HTH_XRE"/>
    <property type="match status" value="1"/>
</dbReference>
<organism evidence="2 3">
    <name type="scientific">Leptospira weilii str. 2006001853</name>
    <dbReference type="NCBI Taxonomy" id="1001589"/>
    <lineage>
        <taxon>Bacteria</taxon>
        <taxon>Pseudomonadati</taxon>
        <taxon>Spirochaetota</taxon>
        <taxon>Spirochaetia</taxon>
        <taxon>Leptospirales</taxon>
        <taxon>Leptospiraceae</taxon>
        <taxon>Leptospira</taxon>
    </lineage>
</organism>
<name>A0A828Z469_9LEPT</name>
<protein>
    <submittedName>
        <fullName evidence="2">DNA-binding helix-turn-helix protein</fullName>
    </submittedName>
</protein>
<proteinExistence type="predicted"/>
<dbReference type="InterPro" id="IPR010982">
    <property type="entry name" value="Lambda_DNA-bd_dom_sf"/>
</dbReference>
<dbReference type="RefSeq" id="WP_004499501.1">
    <property type="nucleotide sequence ID" value="NZ_AFLV02000038.1"/>
</dbReference>
<evidence type="ECO:0000313" key="2">
    <source>
        <dbReference type="EMBL" id="EKR64697.1"/>
    </source>
</evidence>
<dbReference type="GO" id="GO:0003677">
    <property type="term" value="F:DNA binding"/>
    <property type="evidence" value="ECO:0007669"/>
    <property type="project" value="UniProtKB-KW"/>
</dbReference>
<evidence type="ECO:0000259" key="1">
    <source>
        <dbReference type="PROSITE" id="PS50943"/>
    </source>
</evidence>
<dbReference type="EMBL" id="AFLV02000038">
    <property type="protein sequence ID" value="EKR64697.1"/>
    <property type="molecule type" value="Genomic_DNA"/>
</dbReference>
<dbReference type="Gene3D" id="1.10.260.40">
    <property type="entry name" value="lambda repressor-like DNA-binding domains"/>
    <property type="match status" value="1"/>
</dbReference>
<keyword evidence="2" id="KW-0238">DNA-binding</keyword>
<accession>A0A828Z469</accession>
<dbReference type="InterPro" id="IPR001387">
    <property type="entry name" value="Cro/C1-type_HTH"/>
</dbReference>